<feature type="signal peptide" evidence="1">
    <location>
        <begin position="1"/>
        <end position="21"/>
    </location>
</feature>
<dbReference type="Gene3D" id="3.90.1580.10">
    <property type="entry name" value="paralog of FGE (formylglycine-generating enzyme)"/>
    <property type="match status" value="1"/>
</dbReference>
<dbReference type="STRING" id="1458461.BN1012_Phect2250"/>
<feature type="chain" id="PRO_5004959437" evidence="1">
    <location>
        <begin position="22"/>
        <end position="290"/>
    </location>
</feature>
<gene>
    <name evidence="3" type="ORF">BN1012_Phect2250</name>
</gene>
<accession>X5M9W7</accession>
<dbReference type="InterPro" id="IPR005532">
    <property type="entry name" value="SUMF_dom"/>
</dbReference>
<name>X5M9W7_9HYPH</name>
<dbReference type="KEGG" id="pect:BN1012_Phect2250"/>
<evidence type="ECO:0000256" key="1">
    <source>
        <dbReference type="SAM" id="SignalP"/>
    </source>
</evidence>
<dbReference type="InterPro" id="IPR016187">
    <property type="entry name" value="CTDL_fold"/>
</dbReference>
<dbReference type="AlphaFoldDB" id="X5M9W7"/>
<dbReference type="HOGENOM" id="CLU_012431_2_3_5"/>
<dbReference type="GO" id="GO:0120147">
    <property type="term" value="F:formylglycine-generating oxidase activity"/>
    <property type="evidence" value="ECO:0007669"/>
    <property type="project" value="TreeGrafter"/>
</dbReference>
<reference evidence="3 4" key="1">
    <citation type="journal article" date="2014" name="Front. Genet.">
        <title>Genome and metabolic network of "Candidatus Phaeomarinobacter ectocarpi" Ec32, a new candidate genus of Alphaproteobacteria frequently associated with brown algae.</title>
        <authorList>
            <person name="Dittami S.M."/>
            <person name="Barbeyron T."/>
            <person name="Boyen C."/>
            <person name="Cambefort J."/>
            <person name="Collet G."/>
            <person name="Delage L."/>
            <person name="Gobet A."/>
            <person name="Groisillier A."/>
            <person name="Leblanc C."/>
            <person name="Michel G."/>
            <person name="Scornet D."/>
            <person name="Siegel A."/>
            <person name="Tapia J.E."/>
            <person name="Tonon T."/>
        </authorList>
    </citation>
    <scope>NUCLEOTIDE SEQUENCE [LARGE SCALE GENOMIC DNA]</scope>
    <source>
        <strain evidence="3 4">Ec32</strain>
    </source>
</reference>
<proteinExistence type="predicted"/>
<feature type="domain" description="Sulfatase-modifying factor enzyme-like" evidence="2">
    <location>
        <begin position="31"/>
        <end position="285"/>
    </location>
</feature>
<protein>
    <submittedName>
        <fullName evidence="3">Sulfatase modifying factor 1 (C-alpha-formyglycine-generating enzyme 1)</fullName>
        <ecNumber evidence="3">1.8.99.-</ecNumber>
    </submittedName>
</protein>
<dbReference type="Proteomes" id="UP000032160">
    <property type="component" value="Chromosome I"/>
</dbReference>
<keyword evidence="4" id="KW-1185">Reference proteome</keyword>
<dbReference type="InterPro" id="IPR042095">
    <property type="entry name" value="SUMF_sf"/>
</dbReference>
<evidence type="ECO:0000259" key="2">
    <source>
        <dbReference type="Pfam" id="PF03781"/>
    </source>
</evidence>
<dbReference type="EC" id="1.8.99.-" evidence="3"/>
<keyword evidence="1" id="KW-0732">Signal</keyword>
<dbReference type="Pfam" id="PF03781">
    <property type="entry name" value="FGE-sulfatase"/>
    <property type="match status" value="1"/>
</dbReference>
<dbReference type="InterPro" id="IPR051043">
    <property type="entry name" value="Sulfatase_Mod_Factor_Kinase"/>
</dbReference>
<organism evidence="3 4">
    <name type="scientific">Candidatus Phaeomarinibacter ectocarpi</name>
    <dbReference type="NCBI Taxonomy" id="1458461"/>
    <lineage>
        <taxon>Bacteria</taxon>
        <taxon>Pseudomonadati</taxon>
        <taxon>Pseudomonadota</taxon>
        <taxon>Alphaproteobacteria</taxon>
        <taxon>Hyphomicrobiales</taxon>
        <taxon>Parvibaculaceae</taxon>
        <taxon>Candidatus Phaeomarinibacter</taxon>
    </lineage>
</organism>
<evidence type="ECO:0000313" key="3">
    <source>
        <dbReference type="EMBL" id="CDO60463.1"/>
    </source>
</evidence>
<keyword evidence="3" id="KW-0560">Oxidoreductase</keyword>
<dbReference type="PANTHER" id="PTHR23150">
    <property type="entry name" value="SULFATASE MODIFYING FACTOR 1, 2"/>
    <property type="match status" value="1"/>
</dbReference>
<dbReference type="SUPFAM" id="SSF56436">
    <property type="entry name" value="C-type lectin-like"/>
    <property type="match status" value="1"/>
</dbReference>
<evidence type="ECO:0000313" key="4">
    <source>
        <dbReference type="Proteomes" id="UP000032160"/>
    </source>
</evidence>
<sequence>MICRLIFSTLILLLSGWSAFASGTGDDWPTTQIVPAGPVVMGADNQDVAAGRDEVPTRQVVIKSDIAFGTTPVTRGQFAAFVHATNHEIAWGCWTLTPDGWAMDGTANWQAPGFAQSDQHPVTCVSRDDAMAYLAWLSTMTGQVHRLPTEAEWVRAAGPSALDRPSEALCAHGNVNDLTAKNKVAKVAEHCDDGFLHTSPVASFAANEFGLFDMIGNVWEWVADCHNGGYADLPMDGTAQTHENCETYALRGHSWTDPPGPVRLGTRYNLPPHARQSIVGFRVVRELPHE</sequence>
<dbReference type="RefSeq" id="WP_052534466.1">
    <property type="nucleotide sequence ID" value="NZ_HG966617.1"/>
</dbReference>
<dbReference type="EMBL" id="HG966617">
    <property type="protein sequence ID" value="CDO60463.1"/>
    <property type="molecule type" value="Genomic_DNA"/>
</dbReference>
<dbReference type="PANTHER" id="PTHR23150:SF35">
    <property type="entry name" value="BLL6746 PROTEIN"/>
    <property type="match status" value="1"/>
</dbReference>